<dbReference type="EMBL" id="LBSM01000020">
    <property type="protein sequence ID" value="KKQ17247.1"/>
    <property type="molecule type" value="Genomic_DNA"/>
</dbReference>
<comment type="caution">
    <text evidence="1">The sequence shown here is derived from an EMBL/GenBank/DDBJ whole genome shotgun (WGS) entry which is preliminary data.</text>
</comment>
<dbReference type="Proteomes" id="UP000034508">
    <property type="component" value="Unassembled WGS sequence"/>
</dbReference>
<sequence>MIEIDKADVRVQVPELRVRVAKLVLDMRFGLADGIGVPLNDRECLGLTKESAYDRFGYAGMGIVQKPLVKKIFGLSKRQSLPEILLGKLLFCANSEHTELSLLIDIYGLDNESKMQALAEMLAMELNIPFSWRIMSEQSKEVTQLGQSDM</sequence>
<dbReference type="AlphaFoldDB" id="A0A0G0FHD5"/>
<protein>
    <submittedName>
        <fullName evidence="1">Uncharacterized protein</fullName>
    </submittedName>
</protein>
<accession>A0A0G0FHD5</accession>
<reference evidence="1 2" key="1">
    <citation type="journal article" date="2015" name="Nature">
        <title>rRNA introns, odd ribosomes, and small enigmatic genomes across a large radiation of phyla.</title>
        <authorList>
            <person name="Brown C.T."/>
            <person name="Hug L.A."/>
            <person name="Thomas B.C."/>
            <person name="Sharon I."/>
            <person name="Castelle C.J."/>
            <person name="Singh A."/>
            <person name="Wilkins M.J."/>
            <person name="Williams K.H."/>
            <person name="Banfield J.F."/>
        </authorList>
    </citation>
    <scope>NUCLEOTIDE SEQUENCE [LARGE SCALE GENOMIC DNA]</scope>
</reference>
<evidence type="ECO:0000313" key="1">
    <source>
        <dbReference type="EMBL" id="KKQ17247.1"/>
    </source>
</evidence>
<name>A0A0G0FHD5_9BACT</name>
<evidence type="ECO:0000313" key="2">
    <source>
        <dbReference type="Proteomes" id="UP000034508"/>
    </source>
</evidence>
<proteinExistence type="predicted"/>
<gene>
    <name evidence="1" type="ORF">US31_C0020G0002</name>
</gene>
<organism evidence="1 2">
    <name type="scientific">Berkelbacteria bacterium GW2011_GWA1_36_9</name>
    <dbReference type="NCBI Taxonomy" id="1618331"/>
    <lineage>
        <taxon>Bacteria</taxon>
        <taxon>Candidatus Berkelbacteria</taxon>
    </lineage>
</organism>